<sequence>MAGGSRRTHSKSRNGCSQCKKRSKKCDEKPPICGNCRKRGAVCDYTAISAAVERIANRIFGRDIFAASRLASPLPLPTLEAIDVALLHFYATRTALSLSGQRTKQIWQSEAPGTAKSYDFLLHGLLALSALHGCYMHLGHSEHYAQLASKHHATAIKLFRSNIVDVNAENGNAIAIFSLFNMIFSLGVPPSSGFAGVDDPISEFINVFGVVRSAWAALEPQLHNLGNGSLQPLVKASGISRDQQSLGEKSLKLICEINSYIDDSDDTAEEKATYRDALQILLGFFWSLPDAAPLSIILGWPTCFSDHFFKLLTKKRTIPLLMLSYWFVPVTRIPMLWLDAWVERIVIAIWNRVDDRARHLLTWPAQSVGLLPQDMHASGCQCFECYLDERVPEFAWKGSTAPLRSV</sequence>
<dbReference type="GO" id="GO:0001228">
    <property type="term" value="F:DNA-binding transcription activator activity, RNA polymerase II-specific"/>
    <property type="evidence" value="ECO:0007669"/>
    <property type="project" value="TreeGrafter"/>
</dbReference>
<dbReference type="InterPro" id="IPR053157">
    <property type="entry name" value="Sterol_Uptake_Regulator"/>
</dbReference>
<evidence type="ECO:0000313" key="5">
    <source>
        <dbReference type="Proteomes" id="UP000700596"/>
    </source>
</evidence>
<gene>
    <name evidence="4" type="ORF">B0J11DRAFT_73781</name>
</gene>
<dbReference type="AlphaFoldDB" id="A0A9P9DG96"/>
<dbReference type="Gene3D" id="4.10.240.10">
    <property type="entry name" value="Zn(2)-C6 fungal-type DNA-binding domain"/>
    <property type="match status" value="1"/>
</dbReference>
<evidence type="ECO:0000256" key="1">
    <source>
        <dbReference type="ARBA" id="ARBA00023242"/>
    </source>
</evidence>
<dbReference type="SUPFAM" id="SSF57701">
    <property type="entry name" value="Zn2/Cys6 DNA-binding domain"/>
    <property type="match status" value="1"/>
</dbReference>
<accession>A0A9P9DG96</accession>
<dbReference type="PROSITE" id="PS50048">
    <property type="entry name" value="ZN2_CY6_FUNGAL_2"/>
    <property type="match status" value="1"/>
</dbReference>
<evidence type="ECO:0000313" key="4">
    <source>
        <dbReference type="EMBL" id="KAH7120030.1"/>
    </source>
</evidence>
<dbReference type="InterPro" id="IPR001138">
    <property type="entry name" value="Zn2Cys6_DnaBD"/>
</dbReference>
<name>A0A9P9DG96_9PLEO</name>
<evidence type="ECO:0000259" key="3">
    <source>
        <dbReference type="PROSITE" id="PS50048"/>
    </source>
</evidence>
<dbReference type="Pfam" id="PF00172">
    <property type="entry name" value="Zn_clus"/>
    <property type="match status" value="1"/>
</dbReference>
<dbReference type="PANTHER" id="PTHR47784">
    <property type="entry name" value="STEROL UPTAKE CONTROL PROTEIN 2"/>
    <property type="match status" value="1"/>
</dbReference>
<feature type="region of interest" description="Disordered" evidence="2">
    <location>
        <begin position="1"/>
        <end position="27"/>
    </location>
</feature>
<protein>
    <recommendedName>
        <fullName evidence="3">Zn(2)-C6 fungal-type domain-containing protein</fullName>
    </recommendedName>
</protein>
<dbReference type="EMBL" id="JAGMWT010000011">
    <property type="protein sequence ID" value="KAH7120030.1"/>
    <property type="molecule type" value="Genomic_DNA"/>
</dbReference>
<dbReference type="SMART" id="SM00066">
    <property type="entry name" value="GAL4"/>
    <property type="match status" value="1"/>
</dbReference>
<dbReference type="CDD" id="cd00067">
    <property type="entry name" value="GAL4"/>
    <property type="match status" value="1"/>
</dbReference>
<keyword evidence="1" id="KW-0539">Nucleus</keyword>
<comment type="caution">
    <text evidence="4">The sequence shown here is derived from an EMBL/GenBank/DDBJ whole genome shotgun (WGS) entry which is preliminary data.</text>
</comment>
<organism evidence="4 5">
    <name type="scientific">Dendryphion nanum</name>
    <dbReference type="NCBI Taxonomy" id="256645"/>
    <lineage>
        <taxon>Eukaryota</taxon>
        <taxon>Fungi</taxon>
        <taxon>Dikarya</taxon>
        <taxon>Ascomycota</taxon>
        <taxon>Pezizomycotina</taxon>
        <taxon>Dothideomycetes</taxon>
        <taxon>Pleosporomycetidae</taxon>
        <taxon>Pleosporales</taxon>
        <taxon>Torulaceae</taxon>
        <taxon>Dendryphion</taxon>
    </lineage>
</organism>
<reference evidence="4" key="1">
    <citation type="journal article" date="2021" name="Nat. Commun.">
        <title>Genetic determinants of endophytism in the Arabidopsis root mycobiome.</title>
        <authorList>
            <person name="Mesny F."/>
            <person name="Miyauchi S."/>
            <person name="Thiergart T."/>
            <person name="Pickel B."/>
            <person name="Atanasova L."/>
            <person name="Karlsson M."/>
            <person name="Huettel B."/>
            <person name="Barry K.W."/>
            <person name="Haridas S."/>
            <person name="Chen C."/>
            <person name="Bauer D."/>
            <person name="Andreopoulos W."/>
            <person name="Pangilinan J."/>
            <person name="LaButti K."/>
            <person name="Riley R."/>
            <person name="Lipzen A."/>
            <person name="Clum A."/>
            <person name="Drula E."/>
            <person name="Henrissat B."/>
            <person name="Kohler A."/>
            <person name="Grigoriev I.V."/>
            <person name="Martin F.M."/>
            <person name="Hacquard S."/>
        </authorList>
    </citation>
    <scope>NUCLEOTIDE SEQUENCE</scope>
    <source>
        <strain evidence="4">MPI-CAGE-CH-0243</strain>
    </source>
</reference>
<dbReference type="OrthoDB" id="4937900at2759"/>
<keyword evidence="5" id="KW-1185">Reference proteome</keyword>
<proteinExistence type="predicted"/>
<dbReference type="PANTHER" id="PTHR47784:SF5">
    <property type="entry name" value="STEROL UPTAKE CONTROL PROTEIN 2"/>
    <property type="match status" value="1"/>
</dbReference>
<feature type="domain" description="Zn(2)-C6 fungal-type" evidence="3">
    <location>
        <begin position="15"/>
        <end position="45"/>
    </location>
</feature>
<dbReference type="InterPro" id="IPR036864">
    <property type="entry name" value="Zn2-C6_fun-type_DNA-bd_sf"/>
</dbReference>
<evidence type="ECO:0000256" key="2">
    <source>
        <dbReference type="SAM" id="MobiDB-lite"/>
    </source>
</evidence>
<dbReference type="GO" id="GO:0008270">
    <property type="term" value="F:zinc ion binding"/>
    <property type="evidence" value="ECO:0007669"/>
    <property type="project" value="InterPro"/>
</dbReference>
<feature type="compositionally biased region" description="Basic residues" evidence="2">
    <location>
        <begin position="1"/>
        <end position="12"/>
    </location>
</feature>
<dbReference type="Proteomes" id="UP000700596">
    <property type="component" value="Unassembled WGS sequence"/>
</dbReference>